<dbReference type="AlphaFoldDB" id="A0A7S4VGX1"/>
<evidence type="ECO:0000313" key="2">
    <source>
        <dbReference type="EMBL" id="CAE4628703.1"/>
    </source>
</evidence>
<dbReference type="EMBL" id="HBNR01060027">
    <property type="protein sequence ID" value="CAE4628703.1"/>
    <property type="molecule type" value="Transcribed_RNA"/>
</dbReference>
<protein>
    <submittedName>
        <fullName evidence="2">Uncharacterized protein</fullName>
    </submittedName>
</protein>
<evidence type="ECO:0000256" key="1">
    <source>
        <dbReference type="SAM" id="MobiDB-lite"/>
    </source>
</evidence>
<feature type="region of interest" description="Disordered" evidence="1">
    <location>
        <begin position="116"/>
        <end position="161"/>
    </location>
</feature>
<accession>A0A7S4VGX1</accession>
<sequence length="204" mass="21773">MSSARLEARARQQGDAGRWLGEGYVAATRPPTRCNVVYVRREGVWGDGVWDEAERGKEPSGPRLYTFASQGKLCSTQQAEPQGCDWAGPAAQCFVSMAGVEASLCAYPEVNVGAGEQDWGAEDPEEAQRQLSTTPSGTASTGSLDSSMPRPPSTNGKRVGMGSFFRTSEIDDATSSSPLAAQRSAWHLARQGVYSCAQHCAVHL</sequence>
<gene>
    <name evidence="2" type="ORF">AMON00008_LOCUS42239</name>
</gene>
<organism evidence="2">
    <name type="scientific">Alexandrium monilatum</name>
    <dbReference type="NCBI Taxonomy" id="311494"/>
    <lineage>
        <taxon>Eukaryota</taxon>
        <taxon>Sar</taxon>
        <taxon>Alveolata</taxon>
        <taxon>Dinophyceae</taxon>
        <taxon>Gonyaulacales</taxon>
        <taxon>Pyrocystaceae</taxon>
        <taxon>Alexandrium</taxon>
    </lineage>
</organism>
<proteinExistence type="predicted"/>
<name>A0A7S4VGX1_9DINO</name>
<feature type="compositionally biased region" description="Low complexity" evidence="1">
    <location>
        <begin position="132"/>
        <end position="143"/>
    </location>
</feature>
<reference evidence="2" key="1">
    <citation type="submission" date="2021-01" db="EMBL/GenBank/DDBJ databases">
        <authorList>
            <person name="Corre E."/>
            <person name="Pelletier E."/>
            <person name="Niang G."/>
            <person name="Scheremetjew M."/>
            <person name="Finn R."/>
            <person name="Kale V."/>
            <person name="Holt S."/>
            <person name="Cochrane G."/>
            <person name="Meng A."/>
            <person name="Brown T."/>
            <person name="Cohen L."/>
        </authorList>
    </citation>
    <scope>NUCLEOTIDE SEQUENCE</scope>
    <source>
        <strain evidence="2">CCMP3105</strain>
    </source>
</reference>